<comment type="similarity">
    <text evidence="2">Belongs to the protein kinase superfamily. CAMK Ser/Thr protein kinase family.</text>
</comment>
<dbReference type="InterPro" id="IPR003599">
    <property type="entry name" value="Ig_sub"/>
</dbReference>
<comment type="caution">
    <text evidence="20">The sequence shown here is derived from an EMBL/GenBank/DDBJ whole genome shotgun (WGS) entry which is preliminary data.</text>
</comment>
<dbReference type="SMART" id="SM00219">
    <property type="entry name" value="TyrKc"/>
    <property type="match status" value="1"/>
</dbReference>
<dbReference type="InterPro" id="IPR003598">
    <property type="entry name" value="Ig_sub2"/>
</dbReference>
<dbReference type="SUPFAM" id="SSF56112">
    <property type="entry name" value="Protein kinase-like (PK-like)"/>
    <property type="match status" value="1"/>
</dbReference>
<dbReference type="InterPro" id="IPR036179">
    <property type="entry name" value="Ig-like_dom_sf"/>
</dbReference>
<feature type="domain" description="Fibronectin type-III" evidence="19">
    <location>
        <begin position="90"/>
        <end position="190"/>
    </location>
</feature>
<dbReference type="PROSITE" id="PS50853">
    <property type="entry name" value="FN3"/>
    <property type="match status" value="3"/>
</dbReference>
<dbReference type="GO" id="GO:0004714">
    <property type="term" value="F:transmembrane receptor protein tyrosine kinase activity"/>
    <property type="evidence" value="ECO:0007669"/>
    <property type="project" value="UniProtKB-EC"/>
</dbReference>
<accession>A0A2B4R982</accession>
<organism evidence="20 21">
    <name type="scientific">Stylophora pistillata</name>
    <name type="common">Smooth cauliflower coral</name>
    <dbReference type="NCBI Taxonomy" id="50429"/>
    <lineage>
        <taxon>Eukaryota</taxon>
        <taxon>Metazoa</taxon>
        <taxon>Cnidaria</taxon>
        <taxon>Anthozoa</taxon>
        <taxon>Hexacorallia</taxon>
        <taxon>Scleractinia</taxon>
        <taxon>Astrocoeniina</taxon>
        <taxon>Pocilloporidae</taxon>
        <taxon>Stylophora</taxon>
    </lineage>
</organism>
<feature type="domain" description="Ig-like" evidence="18">
    <location>
        <begin position="2"/>
        <end position="86"/>
    </location>
</feature>
<evidence type="ECO:0000256" key="11">
    <source>
        <dbReference type="ARBA" id="ARBA00023170"/>
    </source>
</evidence>
<keyword evidence="7 20" id="KW-0418">Kinase</keyword>
<keyword evidence="4" id="KW-0808">Transferase</keyword>
<dbReference type="SMART" id="SM00060">
    <property type="entry name" value="FN3"/>
    <property type="match status" value="3"/>
</dbReference>
<dbReference type="Pfam" id="PF13927">
    <property type="entry name" value="Ig_3"/>
    <property type="match status" value="1"/>
</dbReference>
<keyword evidence="13" id="KW-0393">Immunoglobulin domain</keyword>
<dbReference type="InterPro" id="IPR017441">
    <property type="entry name" value="Protein_kinase_ATP_BS"/>
</dbReference>
<evidence type="ECO:0000256" key="10">
    <source>
        <dbReference type="ARBA" id="ARBA00023157"/>
    </source>
</evidence>
<dbReference type="PANTHER" id="PTHR24416">
    <property type="entry name" value="TYROSINE-PROTEIN KINASE RECEPTOR"/>
    <property type="match status" value="1"/>
</dbReference>
<dbReference type="Gene3D" id="2.60.40.10">
    <property type="entry name" value="Immunoglobulins"/>
    <property type="match status" value="4"/>
</dbReference>
<keyword evidence="6" id="KW-0677">Repeat</keyword>
<reference evidence="21" key="1">
    <citation type="journal article" date="2017" name="bioRxiv">
        <title>Comparative analysis of the genomes of Stylophora pistillata and Acropora digitifera provides evidence for extensive differences between species of corals.</title>
        <authorList>
            <person name="Voolstra C.R."/>
            <person name="Li Y."/>
            <person name="Liew Y.J."/>
            <person name="Baumgarten S."/>
            <person name="Zoccola D."/>
            <person name="Flot J.-F."/>
            <person name="Tambutte S."/>
            <person name="Allemand D."/>
            <person name="Aranda M."/>
        </authorList>
    </citation>
    <scope>NUCLEOTIDE SEQUENCE [LARGE SCALE GENOMIC DNA]</scope>
</reference>
<dbReference type="PANTHER" id="PTHR24416:SF611">
    <property type="entry name" value="TYROSINE-PROTEIN KINASE TRANSMEMBRANE RECEPTOR ROR"/>
    <property type="match status" value="1"/>
</dbReference>
<evidence type="ECO:0000259" key="18">
    <source>
        <dbReference type="PROSITE" id="PS50835"/>
    </source>
</evidence>
<comment type="catalytic activity">
    <reaction evidence="14">
        <text>L-tyrosyl-[protein] + ATP = O-phospho-L-tyrosyl-[protein] + ADP + H(+)</text>
        <dbReference type="Rhea" id="RHEA:10596"/>
        <dbReference type="Rhea" id="RHEA-COMP:10136"/>
        <dbReference type="Rhea" id="RHEA-COMP:20101"/>
        <dbReference type="ChEBI" id="CHEBI:15378"/>
        <dbReference type="ChEBI" id="CHEBI:30616"/>
        <dbReference type="ChEBI" id="CHEBI:46858"/>
        <dbReference type="ChEBI" id="CHEBI:61978"/>
        <dbReference type="ChEBI" id="CHEBI:456216"/>
        <dbReference type="EC" id="2.7.10.1"/>
    </reaction>
</comment>
<dbReference type="InterPro" id="IPR008266">
    <property type="entry name" value="Tyr_kinase_AS"/>
</dbReference>
<dbReference type="PROSITE" id="PS00107">
    <property type="entry name" value="PROTEIN_KINASE_ATP"/>
    <property type="match status" value="1"/>
</dbReference>
<dbReference type="InterPro" id="IPR050122">
    <property type="entry name" value="RTK"/>
</dbReference>
<evidence type="ECO:0000256" key="16">
    <source>
        <dbReference type="SAM" id="Phobius"/>
    </source>
</evidence>
<evidence type="ECO:0000313" key="21">
    <source>
        <dbReference type="Proteomes" id="UP000225706"/>
    </source>
</evidence>
<evidence type="ECO:0000256" key="14">
    <source>
        <dbReference type="ARBA" id="ARBA00051243"/>
    </source>
</evidence>
<feature type="non-terminal residue" evidence="20">
    <location>
        <position position="1"/>
    </location>
</feature>
<dbReference type="Pfam" id="PF00041">
    <property type="entry name" value="fn3"/>
    <property type="match status" value="2"/>
</dbReference>
<name>A0A2B4R982_STYPI</name>
<comment type="subcellular location">
    <subcellularLocation>
        <location evidence="1">Membrane</location>
        <topology evidence="1">Single-pass membrane protein</topology>
    </subcellularLocation>
</comment>
<evidence type="ECO:0000259" key="17">
    <source>
        <dbReference type="PROSITE" id="PS50011"/>
    </source>
</evidence>
<dbReference type="InterPro" id="IPR000719">
    <property type="entry name" value="Prot_kinase_dom"/>
</dbReference>
<feature type="domain" description="Fibronectin type-III" evidence="19">
    <location>
        <begin position="191"/>
        <end position="289"/>
    </location>
</feature>
<dbReference type="Gene3D" id="1.10.510.10">
    <property type="entry name" value="Transferase(Phosphotransferase) domain 1"/>
    <property type="match status" value="1"/>
</dbReference>
<feature type="domain" description="Protein kinase" evidence="17">
    <location>
        <begin position="614"/>
        <end position="861"/>
    </location>
</feature>
<dbReference type="PRINTS" id="PR00109">
    <property type="entry name" value="TYRKINASE"/>
</dbReference>
<evidence type="ECO:0000256" key="1">
    <source>
        <dbReference type="ARBA" id="ARBA00004167"/>
    </source>
</evidence>
<dbReference type="GO" id="GO:0005524">
    <property type="term" value="F:ATP binding"/>
    <property type="evidence" value="ECO:0007669"/>
    <property type="project" value="UniProtKB-UniRule"/>
</dbReference>
<keyword evidence="12" id="KW-0325">Glycoprotein</keyword>
<dbReference type="GO" id="GO:0005886">
    <property type="term" value="C:plasma membrane"/>
    <property type="evidence" value="ECO:0007669"/>
    <property type="project" value="TreeGrafter"/>
</dbReference>
<dbReference type="SMART" id="SM00408">
    <property type="entry name" value="IGc2"/>
    <property type="match status" value="1"/>
</dbReference>
<dbReference type="PROSITE" id="PS00109">
    <property type="entry name" value="PROTEIN_KINASE_TYR"/>
    <property type="match status" value="1"/>
</dbReference>
<keyword evidence="9 16" id="KW-0472">Membrane</keyword>
<dbReference type="InterPro" id="IPR013783">
    <property type="entry name" value="Ig-like_fold"/>
</dbReference>
<dbReference type="InterPro" id="IPR003961">
    <property type="entry name" value="FN3_dom"/>
</dbReference>
<dbReference type="CDD" id="cd00063">
    <property type="entry name" value="FN3"/>
    <property type="match status" value="3"/>
</dbReference>
<evidence type="ECO:0000256" key="7">
    <source>
        <dbReference type="ARBA" id="ARBA00022777"/>
    </source>
</evidence>
<evidence type="ECO:0000259" key="19">
    <source>
        <dbReference type="PROSITE" id="PS50853"/>
    </source>
</evidence>
<evidence type="ECO:0000313" key="20">
    <source>
        <dbReference type="EMBL" id="PFX13363.1"/>
    </source>
</evidence>
<dbReference type="EC" id="2.7.10.1" evidence="3"/>
<dbReference type="InterPro" id="IPR020635">
    <property type="entry name" value="Tyr_kinase_cat_dom"/>
</dbReference>
<dbReference type="InterPro" id="IPR011009">
    <property type="entry name" value="Kinase-like_dom_sf"/>
</dbReference>
<evidence type="ECO:0000256" key="5">
    <source>
        <dbReference type="ARBA" id="ARBA00022692"/>
    </source>
</evidence>
<evidence type="ECO:0000256" key="4">
    <source>
        <dbReference type="ARBA" id="ARBA00022679"/>
    </source>
</evidence>
<dbReference type="PROSITE" id="PS50835">
    <property type="entry name" value="IG_LIKE"/>
    <property type="match status" value="1"/>
</dbReference>
<dbReference type="SMART" id="SM00409">
    <property type="entry name" value="IG"/>
    <property type="match status" value="1"/>
</dbReference>
<feature type="domain" description="Fibronectin type-III" evidence="19">
    <location>
        <begin position="291"/>
        <end position="392"/>
    </location>
</feature>
<evidence type="ECO:0000256" key="15">
    <source>
        <dbReference type="PROSITE-ProRule" id="PRU10141"/>
    </source>
</evidence>
<keyword evidence="15" id="KW-0067">ATP-binding</keyword>
<dbReference type="EMBL" id="LSMT01000996">
    <property type="protein sequence ID" value="PFX13363.1"/>
    <property type="molecule type" value="Genomic_DNA"/>
</dbReference>
<keyword evidence="10" id="KW-1015">Disulfide bond</keyword>
<dbReference type="STRING" id="50429.A0A2B4R982"/>
<dbReference type="Pfam" id="PF07714">
    <property type="entry name" value="PK_Tyr_Ser-Thr"/>
    <property type="match status" value="1"/>
</dbReference>
<proteinExistence type="inferred from homology"/>
<dbReference type="Proteomes" id="UP000225706">
    <property type="component" value="Unassembled WGS sequence"/>
</dbReference>
<feature type="binding site" evidence="15">
    <location>
        <position position="648"/>
    </location>
    <ligand>
        <name>ATP</name>
        <dbReference type="ChEBI" id="CHEBI:30616"/>
    </ligand>
</feature>
<evidence type="ECO:0000256" key="9">
    <source>
        <dbReference type="ARBA" id="ARBA00023136"/>
    </source>
</evidence>
<evidence type="ECO:0000256" key="3">
    <source>
        <dbReference type="ARBA" id="ARBA00011902"/>
    </source>
</evidence>
<evidence type="ECO:0000256" key="2">
    <source>
        <dbReference type="ARBA" id="ARBA00006692"/>
    </source>
</evidence>
<keyword evidence="11 20" id="KW-0675">Receptor</keyword>
<keyword evidence="5 16" id="KW-0812">Transmembrane</keyword>
<evidence type="ECO:0000256" key="13">
    <source>
        <dbReference type="ARBA" id="ARBA00023319"/>
    </source>
</evidence>
<dbReference type="SUPFAM" id="SSF49265">
    <property type="entry name" value="Fibronectin type III"/>
    <property type="match status" value="2"/>
</dbReference>
<evidence type="ECO:0000256" key="6">
    <source>
        <dbReference type="ARBA" id="ARBA00022737"/>
    </source>
</evidence>
<dbReference type="InterPro" id="IPR007110">
    <property type="entry name" value="Ig-like_dom"/>
</dbReference>
<dbReference type="GO" id="GO:0043235">
    <property type="term" value="C:receptor complex"/>
    <property type="evidence" value="ECO:0007669"/>
    <property type="project" value="TreeGrafter"/>
</dbReference>
<keyword evidence="8 16" id="KW-1133">Transmembrane helix</keyword>
<dbReference type="InterPro" id="IPR001245">
    <property type="entry name" value="Ser-Thr/Tyr_kinase_cat_dom"/>
</dbReference>
<protein>
    <recommendedName>
        <fullName evidence="3">receptor protein-tyrosine kinase</fullName>
        <ecNumber evidence="3">2.7.10.1</ecNumber>
    </recommendedName>
</protein>
<keyword evidence="21" id="KW-1185">Reference proteome</keyword>
<dbReference type="Gene3D" id="3.30.200.20">
    <property type="entry name" value="Phosphorylase Kinase, domain 1"/>
    <property type="match status" value="1"/>
</dbReference>
<feature type="transmembrane region" description="Helical" evidence="16">
    <location>
        <begin position="507"/>
        <end position="529"/>
    </location>
</feature>
<keyword evidence="15" id="KW-0547">Nucleotide-binding</keyword>
<sequence>PPTIQMAIASSLTSWVGQTVTLKCQSDGVPKPPLTWYQPDGSEIKRDTNKEITIQVTLNDSGDFGDYKCVAENGLTPHDEEVVKINQIKKPSRASIISTEADVHANSLTVRWTATADDGGSPITAYRVIILKSDTKKGSANITGLPKTNHTFTGLERETNYTVKVFARNYVFEGDAAVKTLKTKFEGPPEVVKIDELPIETKGDTITLKWKEPGNNGKVISQYTVYQRMATGGKVGDWKEIGKITDVKDRELEVKLNKGEVYEFAITATNVLGEGLKQDASNIKRVKAIGIPATVEIYGLPSETTEDSITLRWKEPKDNGQKITQYIVYQRTMADGTPGEWNILKEISDVKVREFRVKLKRGKVYQFAVTATNGVGESLIPDERNVPEIKALGISGNREVYLTATINENCSRRLFVAAKFPNVACELVVNHGCFAALSVDSRCGSVIVNFIMYFNESVAISAVLTSLKIAAEQKKFGVFRVDPASIKQVSSPTVPGPEECNCPCNDVLLKAIIGVLVFTILLLIIYIIWQHRKGVVGRQRTNQDERSVYDNEMELKDLQSSLPDSGKLTQPPAEYMDLREAGRDNRKAPSAATGADYAPLNPVTLSWEVPRDHVTIEKVIGKGAFGQVAKGTAVELRGGPEATTVAIKMLKFNAAESDKRDLVKELETMKQLKPHPHVIKLLGCVTESEPILVLIEYVPFGDLLGYLRKSRGLHDTYYKDPDNKPQTNLTSQQLMKFAWQIADGMTYLSSKSIIHRDLAARNVLVGHKETCKVTDFGMARDVQLENIYERKTKMELWSCPLRDLYHRYQIMMRCWQNDPDARPTFTSLKNQLKDMETLYKRLINMEKYDKHLYTNLEDLTV</sequence>
<dbReference type="InterPro" id="IPR036116">
    <property type="entry name" value="FN3_sf"/>
</dbReference>
<evidence type="ECO:0000256" key="8">
    <source>
        <dbReference type="ARBA" id="ARBA00022989"/>
    </source>
</evidence>
<evidence type="ECO:0000256" key="12">
    <source>
        <dbReference type="ARBA" id="ARBA00023180"/>
    </source>
</evidence>
<dbReference type="GO" id="GO:0007169">
    <property type="term" value="P:cell surface receptor protein tyrosine kinase signaling pathway"/>
    <property type="evidence" value="ECO:0007669"/>
    <property type="project" value="TreeGrafter"/>
</dbReference>
<dbReference type="PROSITE" id="PS50011">
    <property type="entry name" value="PROTEIN_KINASE_DOM"/>
    <property type="match status" value="1"/>
</dbReference>
<dbReference type="OrthoDB" id="5981765at2759"/>
<gene>
    <name evidence="20" type="primary">Cad96Ca</name>
    <name evidence="20" type="ORF">AWC38_SpisGene22555</name>
</gene>
<dbReference type="CDD" id="cd00192">
    <property type="entry name" value="PTKc"/>
    <property type="match status" value="1"/>
</dbReference>
<dbReference type="SUPFAM" id="SSF48726">
    <property type="entry name" value="Immunoglobulin"/>
    <property type="match status" value="1"/>
</dbReference>
<dbReference type="AlphaFoldDB" id="A0A2B4R982"/>